<dbReference type="PROSITE" id="PS51379">
    <property type="entry name" value="4FE4S_FER_2"/>
    <property type="match status" value="3"/>
</dbReference>
<dbReference type="InterPro" id="IPR038262">
    <property type="entry name" value="Nitr_red_bet_C_sf"/>
</dbReference>
<organism evidence="12 13">
    <name type="scientific">Parageobacillus caldoxylosilyticus NBRC 107762</name>
    <dbReference type="NCBI Taxonomy" id="1220594"/>
    <lineage>
        <taxon>Bacteria</taxon>
        <taxon>Bacillati</taxon>
        <taxon>Bacillota</taxon>
        <taxon>Bacilli</taxon>
        <taxon>Bacillales</taxon>
        <taxon>Anoxybacillaceae</taxon>
        <taxon>Saccharococcus</taxon>
    </lineage>
</organism>
<evidence type="ECO:0000256" key="7">
    <source>
        <dbReference type="ARBA" id="ARBA00022737"/>
    </source>
</evidence>
<dbReference type="InterPro" id="IPR006547">
    <property type="entry name" value="NO3_Rdtase_bsu"/>
</dbReference>
<dbReference type="GO" id="GO:0009061">
    <property type="term" value="P:anaerobic respiration"/>
    <property type="evidence" value="ECO:0007669"/>
    <property type="project" value="TreeGrafter"/>
</dbReference>
<dbReference type="GO" id="GO:0046872">
    <property type="term" value="F:metal ion binding"/>
    <property type="evidence" value="ECO:0007669"/>
    <property type="project" value="UniProtKB-KW"/>
</dbReference>
<dbReference type="Pfam" id="PF14711">
    <property type="entry name" value="Nitr_red_bet_C"/>
    <property type="match status" value="1"/>
</dbReference>
<name>A0A023DJ28_9BACL</name>
<keyword evidence="8" id="KW-0249">Electron transport</keyword>
<dbReference type="OrthoDB" id="9779457at2"/>
<evidence type="ECO:0000256" key="1">
    <source>
        <dbReference type="ARBA" id="ARBA00001927"/>
    </source>
</evidence>
<comment type="caution">
    <text evidence="12">The sequence shown here is derived from an EMBL/GenBank/DDBJ whole genome shotgun (WGS) entry which is preliminary data.</text>
</comment>
<dbReference type="AlphaFoldDB" id="A0A023DJ28"/>
<feature type="domain" description="4Fe-4S ferredoxin-type" evidence="11">
    <location>
        <begin position="205"/>
        <end position="234"/>
    </location>
</feature>
<proteinExistence type="predicted"/>
<evidence type="ECO:0000259" key="11">
    <source>
        <dbReference type="PROSITE" id="PS51379"/>
    </source>
</evidence>
<dbReference type="InterPro" id="IPR029263">
    <property type="entry name" value="Nitr_red_bet_C"/>
</dbReference>
<gene>
    <name evidence="12" type="primary">narH</name>
    <name evidence="12" type="ORF">GCA01S_061_00250</name>
</gene>
<dbReference type="GO" id="GO:0030313">
    <property type="term" value="C:cell envelope"/>
    <property type="evidence" value="ECO:0007669"/>
    <property type="project" value="UniProtKB-SubCell"/>
</dbReference>
<evidence type="ECO:0000256" key="2">
    <source>
        <dbReference type="ARBA" id="ARBA00001966"/>
    </source>
</evidence>
<comment type="subcellular location">
    <subcellularLocation>
        <location evidence="3">Cell envelope</location>
    </subcellularLocation>
</comment>
<dbReference type="GO" id="GO:0008940">
    <property type="term" value="F:nitrate reductase activity"/>
    <property type="evidence" value="ECO:0007669"/>
    <property type="project" value="InterPro"/>
</dbReference>
<evidence type="ECO:0000256" key="6">
    <source>
        <dbReference type="ARBA" id="ARBA00022723"/>
    </source>
</evidence>
<dbReference type="PANTHER" id="PTHR43518">
    <property type="entry name" value="NITRATE REDUCTASE BETA SUBUNIT"/>
    <property type="match status" value="1"/>
</dbReference>
<dbReference type="GO" id="GO:0016020">
    <property type="term" value="C:membrane"/>
    <property type="evidence" value="ECO:0007669"/>
    <property type="project" value="TreeGrafter"/>
</dbReference>
<dbReference type="Gene3D" id="1.10.3650.10">
    <property type="entry name" value="nitrate reductase domain like"/>
    <property type="match status" value="1"/>
</dbReference>
<dbReference type="FunFam" id="3.30.70.20:FF:000008">
    <property type="entry name" value="Respiratory nitrate reductase beta subunit"/>
    <property type="match status" value="1"/>
</dbReference>
<dbReference type="GO" id="GO:0051539">
    <property type="term" value="F:4 iron, 4 sulfur cluster binding"/>
    <property type="evidence" value="ECO:0007669"/>
    <property type="project" value="UniProtKB-KW"/>
</dbReference>
<reference evidence="12 13" key="1">
    <citation type="submission" date="2014-04" db="EMBL/GenBank/DDBJ databases">
        <title>Whole genome shotgun sequence of Geobacillus caldoxylosilyticus NBRC 107762.</title>
        <authorList>
            <person name="Hosoyama A."/>
            <person name="Hosoyama Y."/>
            <person name="Katano-Makiyama Y."/>
            <person name="Tsuchikane K."/>
            <person name="Ohji S."/>
            <person name="Ichikawa N."/>
            <person name="Yamazoe A."/>
            <person name="Fujita N."/>
        </authorList>
    </citation>
    <scope>NUCLEOTIDE SEQUENCE [LARGE SCALE GENOMIC DNA]</scope>
    <source>
        <strain evidence="12 13">NBRC 107762</strain>
    </source>
</reference>
<evidence type="ECO:0000256" key="5">
    <source>
        <dbReference type="ARBA" id="ARBA00022485"/>
    </source>
</evidence>
<evidence type="ECO:0000256" key="10">
    <source>
        <dbReference type="ARBA" id="ARBA00023014"/>
    </source>
</evidence>
<comment type="cofactor">
    <cofactor evidence="1">
        <name>[3Fe-4S] cluster</name>
        <dbReference type="ChEBI" id="CHEBI:21137"/>
    </cofactor>
</comment>
<evidence type="ECO:0000256" key="4">
    <source>
        <dbReference type="ARBA" id="ARBA00022448"/>
    </source>
</evidence>
<dbReference type="GO" id="GO:0009055">
    <property type="term" value="F:electron transfer activity"/>
    <property type="evidence" value="ECO:0007669"/>
    <property type="project" value="TreeGrafter"/>
</dbReference>
<keyword evidence="10" id="KW-0411">Iron-sulfur</keyword>
<dbReference type="NCBIfam" id="TIGR01660">
    <property type="entry name" value="narH"/>
    <property type="match status" value="1"/>
</dbReference>
<dbReference type="EMBL" id="BAWO01000061">
    <property type="protein sequence ID" value="GAJ41248.1"/>
    <property type="molecule type" value="Genomic_DNA"/>
</dbReference>
<dbReference type="Gene3D" id="3.30.70.20">
    <property type="match status" value="3"/>
</dbReference>
<dbReference type="GO" id="GO:0009325">
    <property type="term" value="C:nitrate reductase complex"/>
    <property type="evidence" value="ECO:0007669"/>
    <property type="project" value="InterPro"/>
</dbReference>
<dbReference type="Proteomes" id="UP000023561">
    <property type="component" value="Unassembled WGS sequence"/>
</dbReference>
<evidence type="ECO:0000313" key="12">
    <source>
        <dbReference type="EMBL" id="GAJ41248.1"/>
    </source>
</evidence>
<sequence length="510" mass="58675">MRIRAQFGMVMNLDKCIGCHTCSITCNNTWTNRPGAEYMWWNNVETKPGIGYPKEWENQDLRKGGWVLKDGKLELRAGGRVNKLLNIFYNPDMTPIDDYYEPWTYDYENLINSPEKQHQPVARPKSQLTGEYMEITWGPNWEDDLAGVYETGKRDPNIKGIEEKVKFEFEQTFMMYLPRICEHCLNPPCVSSCPSGAIYKRDEDGIVLVDHDACRSWRFCMTGCPYKKVYFNWKTHKAEKCTFCFPRIETGQPTICSETCVGRLRYIGIVFYDLDKVEAAASVKDEKDLYQAHLDVFLNPYDPEVIKAAREAGYTDDWIEAAQRSPVYKLAVEQKIALPLHPEYRTLPMVWYIPPLSPIMGAFDGGLDDINAHVIFPAIDQMRIPIEYLANLLAAGDTEVIRTVLKKMVAMRSYMRAVNLGKEPDKSILDKLGMDEHTVKEMYKLSAVAKYSDRYVIPSSHREKADNMFYGQGAVGYEFMESCSGCSGYDAENFHQFYWSDIDGRAPENF</sequence>
<keyword evidence="4" id="KW-0813">Transport</keyword>
<feature type="domain" description="4Fe-4S ferredoxin-type" evidence="11">
    <location>
        <begin position="7"/>
        <end position="36"/>
    </location>
</feature>
<dbReference type="Pfam" id="PF13247">
    <property type="entry name" value="Fer4_11"/>
    <property type="match status" value="1"/>
</dbReference>
<keyword evidence="5" id="KW-0004">4Fe-4S</keyword>
<comment type="cofactor">
    <cofactor evidence="2">
        <name>[4Fe-4S] cluster</name>
        <dbReference type="ChEBI" id="CHEBI:49883"/>
    </cofactor>
</comment>
<evidence type="ECO:0000256" key="8">
    <source>
        <dbReference type="ARBA" id="ARBA00022982"/>
    </source>
</evidence>
<dbReference type="SUPFAM" id="SSF54862">
    <property type="entry name" value="4Fe-4S ferredoxins"/>
    <property type="match status" value="1"/>
</dbReference>
<evidence type="ECO:0000313" key="13">
    <source>
        <dbReference type="Proteomes" id="UP000023561"/>
    </source>
</evidence>
<dbReference type="InterPro" id="IPR017896">
    <property type="entry name" value="4Fe4S_Fe-S-bd"/>
</dbReference>
<dbReference type="CDD" id="cd10557">
    <property type="entry name" value="NarH_beta-like"/>
    <property type="match status" value="1"/>
</dbReference>
<dbReference type="GO" id="GO:0042126">
    <property type="term" value="P:nitrate metabolic process"/>
    <property type="evidence" value="ECO:0007669"/>
    <property type="project" value="InterPro"/>
</dbReference>
<dbReference type="RefSeq" id="WP_042411307.1">
    <property type="nucleotide sequence ID" value="NZ_BAWO01000061.1"/>
</dbReference>
<evidence type="ECO:0000256" key="3">
    <source>
        <dbReference type="ARBA" id="ARBA00004196"/>
    </source>
</evidence>
<dbReference type="FunFam" id="3.30.70.20:FF:000010">
    <property type="entry name" value="Respiratory nitrate reductase beta subunit"/>
    <property type="match status" value="1"/>
</dbReference>
<keyword evidence="7" id="KW-0677">Repeat</keyword>
<keyword evidence="6" id="KW-0479">Metal-binding</keyword>
<feature type="domain" description="4Fe-4S ferredoxin-type" evidence="11">
    <location>
        <begin position="172"/>
        <end position="203"/>
    </location>
</feature>
<dbReference type="PANTHER" id="PTHR43518:SF1">
    <property type="entry name" value="RESPIRATORY NITRATE REDUCTASE 1 BETA CHAIN"/>
    <property type="match status" value="1"/>
</dbReference>
<protein>
    <submittedName>
        <fullName evidence="12">Nitrate reductase beta subunit</fullName>
    </submittedName>
</protein>
<keyword evidence="9" id="KW-0408">Iron</keyword>
<evidence type="ECO:0000256" key="9">
    <source>
        <dbReference type="ARBA" id="ARBA00023004"/>
    </source>
</evidence>
<keyword evidence="13" id="KW-1185">Reference proteome</keyword>
<accession>A0A023DJ28</accession>